<proteinExistence type="predicted"/>
<comment type="caution">
    <text evidence="3">The sequence shown here is derived from an EMBL/GenBank/DDBJ whole genome shotgun (WGS) entry which is preliminary data.</text>
</comment>
<sequence length="243" mass="25098">MSRQTDGGLLGALGDGVSGLLGDDQDYPSSTPLAQTSSSPEATDSIISSTSVNTQTLTTSSRTLITTTSAAPPSTSSAILLTDSRTTSLLESVSSTVSSTGTTASPLSTTATETSSSLSGSVSQGQTLETGTLVPTTLISSTLNIISMASSTEATPSSTASLHNESEQGIHKASGISITTTTAIAIAAPIGGVGLIGFLMVMYKTRGWMRRKIGRRGMRLDNDDIQSLREVQQHEKFNPARDY</sequence>
<keyword evidence="2" id="KW-1133">Transmembrane helix</keyword>
<dbReference type="Proteomes" id="UP000283895">
    <property type="component" value="Unassembled WGS sequence"/>
</dbReference>
<protein>
    <submittedName>
        <fullName evidence="3">Uncharacterized protein</fullName>
    </submittedName>
</protein>
<keyword evidence="2" id="KW-0812">Transmembrane</keyword>
<organism evidence="3 4">
    <name type="scientific">Cytospora schulzeri</name>
    <dbReference type="NCBI Taxonomy" id="448051"/>
    <lineage>
        <taxon>Eukaryota</taxon>
        <taxon>Fungi</taxon>
        <taxon>Dikarya</taxon>
        <taxon>Ascomycota</taxon>
        <taxon>Pezizomycotina</taxon>
        <taxon>Sordariomycetes</taxon>
        <taxon>Sordariomycetidae</taxon>
        <taxon>Diaporthales</taxon>
        <taxon>Cytosporaceae</taxon>
        <taxon>Cytospora</taxon>
    </lineage>
</organism>
<reference evidence="3 4" key="1">
    <citation type="submission" date="2015-09" db="EMBL/GenBank/DDBJ databases">
        <title>Host preference determinants of Valsa canker pathogens revealed by comparative genomics.</title>
        <authorList>
            <person name="Yin Z."/>
            <person name="Huang L."/>
        </authorList>
    </citation>
    <scope>NUCLEOTIDE SEQUENCE [LARGE SCALE GENOMIC DNA]</scope>
    <source>
        <strain evidence="3 4">03-1</strain>
    </source>
</reference>
<dbReference type="STRING" id="356882.A0A423VZQ8"/>
<evidence type="ECO:0000256" key="1">
    <source>
        <dbReference type="SAM" id="MobiDB-lite"/>
    </source>
</evidence>
<accession>A0A423VZQ8</accession>
<keyword evidence="2" id="KW-0472">Membrane</keyword>
<dbReference type="OrthoDB" id="5244368at2759"/>
<gene>
    <name evidence="3" type="ORF">VMCG_07790</name>
</gene>
<name>A0A423VZQ8_9PEZI</name>
<evidence type="ECO:0000313" key="4">
    <source>
        <dbReference type="Proteomes" id="UP000283895"/>
    </source>
</evidence>
<evidence type="ECO:0000256" key="2">
    <source>
        <dbReference type="SAM" id="Phobius"/>
    </source>
</evidence>
<dbReference type="EMBL" id="LKEA01000032">
    <property type="protein sequence ID" value="ROV96527.1"/>
    <property type="molecule type" value="Genomic_DNA"/>
</dbReference>
<feature type="region of interest" description="Disordered" evidence="1">
    <location>
        <begin position="16"/>
        <end position="53"/>
    </location>
</feature>
<feature type="region of interest" description="Disordered" evidence="1">
    <location>
        <begin position="93"/>
        <end position="123"/>
    </location>
</feature>
<keyword evidence="4" id="KW-1185">Reference proteome</keyword>
<dbReference type="AlphaFoldDB" id="A0A423VZQ8"/>
<evidence type="ECO:0000313" key="3">
    <source>
        <dbReference type="EMBL" id="ROV96527.1"/>
    </source>
</evidence>
<feature type="compositionally biased region" description="Polar residues" evidence="1">
    <location>
        <begin position="27"/>
        <end position="53"/>
    </location>
</feature>
<feature type="transmembrane region" description="Helical" evidence="2">
    <location>
        <begin position="183"/>
        <end position="203"/>
    </location>
</feature>